<dbReference type="PROSITE" id="PS50052">
    <property type="entry name" value="GUANYLATE_KINASE_2"/>
    <property type="match status" value="1"/>
</dbReference>
<accession>A0A9K3D1Q0</accession>
<evidence type="ECO:0000256" key="1">
    <source>
        <dbReference type="ARBA" id="ARBA00005790"/>
    </source>
</evidence>
<dbReference type="GO" id="GO:0004385">
    <property type="term" value="F:GMP kinase activity"/>
    <property type="evidence" value="ECO:0007669"/>
    <property type="project" value="TreeGrafter"/>
</dbReference>
<dbReference type="InterPro" id="IPR008145">
    <property type="entry name" value="GK/Ca_channel_bsu"/>
</dbReference>
<feature type="domain" description="Guanylate kinase-like" evidence="4">
    <location>
        <begin position="4"/>
        <end position="87"/>
    </location>
</feature>
<dbReference type="InterPro" id="IPR008144">
    <property type="entry name" value="Guanylate_kin-like_dom"/>
</dbReference>
<dbReference type="PANTHER" id="PTHR23117:SF13">
    <property type="entry name" value="GUANYLATE KINASE"/>
    <property type="match status" value="1"/>
</dbReference>
<keyword evidence="6" id="KW-1185">Reference proteome</keyword>
<dbReference type="Gene3D" id="3.40.50.300">
    <property type="entry name" value="P-loop containing nucleotide triphosphate hydrolases"/>
    <property type="match status" value="1"/>
</dbReference>
<gene>
    <name evidence="5" type="ORF">KIPB_008450</name>
</gene>
<dbReference type="GO" id="GO:0005829">
    <property type="term" value="C:cytosol"/>
    <property type="evidence" value="ECO:0007669"/>
    <property type="project" value="TreeGrafter"/>
</dbReference>
<dbReference type="InterPro" id="IPR027417">
    <property type="entry name" value="P-loop_NTPase"/>
</dbReference>
<proteinExistence type="inferred from homology"/>
<evidence type="ECO:0000259" key="4">
    <source>
        <dbReference type="PROSITE" id="PS50052"/>
    </source>
</evidence>
<dbReference type="PANTHER" id="PTHR23117">
    <property type="entry name" value="GUANYLATE KINASE-RELATED"/>
    <property type="match status" value="1"/>
</dbReference>
<dbReference type="EMBL" id="BDIP01002620">
    <property type="protein sequence ID" value="GIQ86572.1"/>
    <property type="molecule type" value="Genomic_DNA"/>
</dbReference>
<keyword evidence="2" id="KW-0808">Transferase</keyword>
<dbReference type="Pfam" id="PF00625">
    <property type="entry name" value="Guanylate_kin"/>
    <property type="match status" value="1"/>
</dbReference>
<dbReference type="Proteomes" id="UP000265618">
    <property type="component" value="Unassembled WGS sequence"/>
</dbReference>
<sequence length="192" mass="20062">ASRPRLLVIGGPTGSGKSWLMAKIASLDPSLHIVVTSTTRQPRAGEKHGVHYFFETPQTLGAAMARGELAAYTKRGENEYAVDLSRLSMEGTNVTILDGPGIDEIAAAPGIDSRFIGLGDTSLAAQRLRDRAADTAESESIIEERLANLDADAALIETAVRQAGGVDALGAILAGTIDCFGVCRDAVVDGVQ</sequence>
<keyword evidence="3" id="KW-0418">Kinase</keyword>
<organism evidence="5 6">
    <name type="scientific">Kipferlia bialata</name>
    <dbReference type="NCBI Taxonomy" id="797122"/>
    <lineage>
        <taxon>Eukaryota</taxon>
        <taxon>Metamonada</taxon>
        <taxon>Carpediemonas-like organisms</taxon>
        <taxon>Kipferlia</taxon>
    </lineage>
</organism>
<evidence type="ECO:0000256" key="3">
    <source>
        <dbReference type="ARBA" id="ARBA00022777"/>
    </source>
</evidence>
<dbReference type="SUPFAM" id="SSF52540">
    <property type="entry name" value="P-loop containing nucleoside triphosphate hydrolases"/>
    <property type="match status" value="1"/>
</dbReference>
<protein>
    <recommendedName>
        <fullName evidence="4">Guanylate kinase-like domain-containing protein</fullName>
    </recommendedName>
</protein>
<comment type="caution">
    <text evidence="5">The sequence shown here is derived from an EMBL/GenBank/DDBJ whole genome shotgun (WGS) entry which is preliminary data.</text>
</comment>
<evidence type="ECO:0000256" key="2">
    <source>
        <dbReference type="ARBA" id="ARBA00022679"/>
    </source>
</evidence>
<reference evidence="5 6" key="1">
    <citation type="journal article" date="2018" name="PLoS ONE">
        <title>The draft genome of Kipferlia bialata reveals reductive genome evolution in fornicate parasites.</title>
        <authorList>
            <person name="Tanifuji G."/>
            <person name="Takabayashi S."/>
            <person name="Kume K."/>
            <person name="Takagi M."/>
            <person name="Nakayama T."/>
            <person name="Kamikawa R."/>
            <person name="Inagaki Y."/>
            <person name="Hashimoto T."/>
        </authorList>
    </citation>
    <scope>NUCLEOTIDE SEQUENCE [LARGE SCALE GENOMIC DNA]</scope>
    <source>
        <strain evidence="5">NY0173</strain>
    </source>
</reference>
<name>A0A9K3D1Q0_9EUKA</name>
<dbReference type="AlphaFoldDB" id="A0A9K3D1Q0"/>
<dbReference type="OrthoDB" id="6334211at2759"/>
<evidence type="ECO:0000313" key="5">
    <source>
        <dbReference type="EMBL" id="GIQ86572.1"/>
    </source>
</evidence>
<feature type="non-terminal residue" evidence="5">
    <location>
        <position position="1"/>
    </location>
</feature>
<evidence type="ECO:0000313" key="6">
    <source>
        <dbReference type="Proteomes" id="UP000265618"/>
    </source>
</evidence>
<dbReference type="SMART" id="SM00072">
    <property type="entry name" value="GuKc"/>
    <property type="match status" value="1"/>
</dbReference>
<comment type="similarity">
    <text evidence="1">Belongs to the guanylate kinase family.</text>
</comment>